<gene>
    <name evidence="1" type="ORF">NCTC10742_06141</name>
</gene>
<proteinExistence type="predicted"/>
<dbReference type="AlphaFoldDB" id="A0A379MPK4"/>
<accession>A0A379MPK4</accession>
<protein>
    <submittedName>
        <fullName evidence="1">Uncharacterized protein</fullName>
    </submittedName>
</protein>
<evidence type="ECO:0000313" key="1">
    <source>
        <dbReference type="EMBL" id="SUE32777.1"/>
    </source>
</evidence>
<sequence>MQRGGRGDGSLGNSLTVVEVKESGSERGRYVRWARFGARAAGEPEPATGHQGIVTRRAWGTLTGFAKAATLDALRYVSSLRAPG</sequence>
<dbReference type="EMBL" id="UGQM01000009">
    <property type="protein sequence ID" value="SUE32777.1"/>
    <property type="molecule type" value="Genomic_DNA"/>
</dbReference>
<dbReference type="Proteomes" id="UP000254291">
    <property type="component" value="Unassembled WGS sequence"/>
</dbReference>
<evidence type="ECO:0000313" key="2">
    <source>
        <dbReference type="Proteomes" id="UP000254291"/>
    </source>
</evidence>
<organism evidence="1 2">
    <name type="scientific">Mycolicibacterium gilvum</name>
    <dbReference type="NCBI Taxonomy" id="1804"/>
    <lineage>
        <taxon>Bacteria</taxon>
        <taxon>Bacillati</taxon>
        <taxon>Actinomycetota</taxon>
        <taxon>Actinomycetes</taxon>
        <taxon>Mycobacteriales</taxon>
        <taxon>Mycobacteriaceae</taxon>
        <taxon>Mycolicibacterium</taxon>
    </lineage>
</organism>
<name>A0A379MPK4_9MYCO</name>
<reference evidence="1 2" key="1">
    <citation type="submission" date="2018-06" db="EMBL/GenBank/DDBJ databases">
        <authorList>
            <consortium name="Pathogen Informatics"/>
            <person name="Doyle S."/>
        </authorList>
    </citation>
    <scope>NUCLEOTIDE SEQUENCE [LARGE SCALE GENOMIC DNA]</scope>
    <source>
        <strain evidence="1 2">NCTC10742</strain>
    </source>
</reference>